<proteinExistence type="predicted"/>
<reference evidence="3" key="1">
    <citation type="journal article" date="2019" name="Int. J. Syst. Evol. Microbiol.">
        <title>The Global Catalogue of Microorganisms (GCM) 10K type strain sequencing project: providing services to taxonomists for standard genome sequencing and annotation.</title>
        <authorList>
            <consortium name="The Broad Institute Genomics Platform"/>
            <consortium name="The Broad Institute Genome Sequencing Center for Infectious Disease"/>
            <person name="Wu L."/>
            <person name="Ma J."/>
        </authorList>
    </citation>
    <scope>NUCLEOTIDE SEQUENCE [LARGE SCALE GENOMIC DNA]</scope>
    <source>
        <strain evidence="3">CGMCC 4.7242</strain>
    </source>
</reference>
<accession>A0ABW4S0M7</accession>
<gene>
    <name evidence="2" type="ORF">ACFSGJ_00035</name>
</gene>
<dbReference type="EMBL" id="JBHUGH010000001">
    <property type="protein sequence ID" value="MFD1910598.1"/>
    <property type="molecule type" value="Genomic_DNA"/>
</dbReference>
<organism evidence="2 3">
    <name type="scientific">Halodurantibacterium flavum</name>
    <dbReference type="NCBI Taxonomy" id="1382802"/>
    <lineage>
        <taxon>Bacteria</taxon>
        <taxon>Pseudomonadati</taxon>
        <taxon>Pseudomonadota</taxon>
        <taxon>Alphaproteobacteria</taxon>
        <taxon>Rhodobacterales</taxon>
        <taxon>Paracoccaceae</taxon>
        <taxon>Halodurantibacterium</taxon>
    </lineage>
</organism>
<evidence type="ECO:0000313" key="2">
    <source>
        <dbReference type="EMBL" id="MFD1910598.1"/>
    </source>
</evidence>
<evidence type="ECO:0000256" key="1">
    <source>
        <dbReference type="SAM" id="MobiDB-lite"/>
    </source>
</evidence>
<keyword evidence="3" id="KW-1185">Reference proteome</keyword>
<comment type="caution">
    <text evidence="2">The sequence shown here is derived from an EMBL/GenBank/DDBJ whole genome shotgun (WGS) entry which is preliminary data.</text>
</comment>
<dbReference type="Proteomes" id="UP001597353">
    <property type="component" value="Unassembled WGS sequence"/>
</dbReference>
<name>A0ABW4S0M7_9RHOB</name>
<feature type="region of interest" description="Disordered" evidence="1">
    <location>
        <begin position="87"/>
        <end position="181"/>
    </location>
</feature>
<sequence>MQMEAYPALRVTVSRAAARSAPSALALDWRPAVVTGRVDLVDPDVTGRKPPIKAPCRLEPDPVALGCLDDRHPDSADVLNNILPRKGRGVRKKIPSPSRGPARPIPQSEVEEDPEREEVQRVEAFSEPASGELVSAGDQVAAPPRTSSLHTSQARHEAAAGASPPDMVSLPRTRRTPTTRKTDIRVNALEGQEDALIDCGGFCPCGPRRPAPGGQELAAPICWLVSKDDI</sequence>
<evidence type="ECO:0000313" key="3">
    <source>
        <dbReference type="Proteomes" id="UP001597353"/>
    </source>
</evidence>
<dbReference type="RefSeq" id="WP_390258358.1">
    <property type="nucleotide sequence ID" value="NZ_JBHUGH010000001.1"/>
</dbReference>
<protein>
    <submittedName>
        <fullName evidence="2">Uncharacterized protein</fullName>
    </submittedName>
</protein>